<feature type="signal peptide" evidence="1">
    <location>
        <begin position="1"/>
        <end position="19"/>
    </location>
</feature>
<accession>A0A445LL45</accession>
<evidence type="ECO:0000313" key="3">
    <source>
        <dbReference type="Proteomes" id="UP000289340"/>
    </source>
</evidence>
<proteinExistence type="predicted"/>
<keyword evidence="1" id="KW-0732">Signal</keyword>
<sequence>MKTFEVLIMIMAMLAFAQADHYNLPYVQIESNNESIKVSCTRKCELICAPLIEIPPAYFLCVDNCTKRCPEMFSTSLKNCMTGCGSIKFIEVNIDVRGLATHVVNSCLQECQKKK</sequence>
<evidence type="ECO:0000256" key="1">
    <source>
        <dbReference type="SAM" id="SignalP"/>
    </source>
</evidence>
<dbReference type="EMBL" id="QZWG01000002">
    <property type="protein sequence ID" value="RZC23988.1"/>
    <property type="molecule type" value="Genomic_DNA"/>
</dbReference>
<reference evidence="2 3" key="1">
    <citation type="submission" date="2018-09" db="EMBL/GenBank/DDBJ databases">
        <title>A high-quality reference genome of wild soybean provides a powerful tool to mine soybean genomes.</title>
        <authorList>
            <person name="Xie M."/>
            <person name="Chung C.Y.L."/>
            <person name="Li M.-W."/>
            <person name="Wong F.-L."/>
            <person name="Chan T.-F."/>
            <person name="Lam H.-M."/>
        </authorList>
    </citation>
    <scope>NUCLEOTIDE SEQUENCE [LARGE SCALE GENOMIC DNA]</scope>
    <source>
        <strain evidence="3">cv. W05</strain>
        <tissue evidence="2">Hypocotyl of etiolated seedlings</tissue>
    </source>
</reference>
<comment type="caution">
    <text evidence="2">The sequence shown here is derived from an EMBL/GenBank/DDBJ whole genome shotgun (WGS) entry which is preliminary data.</text>
</comment>
<gene>
    <name evidence="2" type="ORF">D0Y65_003343</name>
</gene>
<protein>
    <submittedName>
        <fullName evidence="2">Uncharacterized protein</fullName>
    </submittedName>
</protein>
<dbReference type="AlphaFoldDB" id="A0A445LL45"/>
<feature type="chain" id="PRO_5019087405" evidence="1">
    <location>
        <begin position="20"/>
        <end position="115"/>
    </location>
</feature>
<dbReference type="Proteomes" id="UP000289340">
    <property type="component" value="Chromosome 2"/>
</dbReference>
<organism evidence="2 3">
    <name type="scientific">Glycine soja</name>
    <name type="common">Wild soybean</name>
    <dbReference type="NCBI Taxonomy" id="3848"/>
    <lineage>
        <taxon>Eukaryota</taxon>
        <taxon>Viridiplantae</taxon>
        <taxon>Streptophyta</taxon>
        <taxon>Embryophyta</taxon>
        <taxon>Tracheophyta</taxon>
        <taxon>Spermatophyta</taxon>
        <taxon>Magnoliopsida</taxon>
        <taxon>eudicotyledons</taxon>
        <taxon>Gunneridae</taxon>
        <taxon>Pentapetalae</taxon>
        <taxon>rosids</taxon>
        <taxon>fabids</taxon>
        <taxon>Fabales</taxon>
        <taxon>Fabaceae</taxon>
        <taxon>Papilionoideae</taxon>
        <taxon>50 kb inversion clade</taxon>
        <taxon>NPAAA clade</taxon>
        <taxon>indigoferoid/millettioid clade</taxon>
        <taxon>Phaseoleae</taxon>
        <taxon>Glycine</taxon>
        <taxon>Glycine subgen. Soja</taxon>
    </lineage>
</organism>
<keyword evidence="3" id="KW-1185">Reference proteome</keyword>
<name>A0A445LL45_GLYSO</name>
<evidence type="ECO:0000313" key="2">
    <source>
        <dbReference type="EMBL" id="RZC23988.1"/>
    </source>
</evidence>